<name>A0ABS0TDL2_9FLAO</name>
<accession>A0ABS0TDL2</accession>
<keyword evidence="1" id="KW-0812">Transmembrane</keyword>
<comment type="caution">
    <text evidence="2">The sequence shown here is derived from an EMBL/GenBank/DDBJ whole genome shotgun (WGS) entry which is preliminary data.</text>
</comment>
<feature type="transmembrane region" description="Helical" evidence="1">
    <location>
        <begin position="7"/>
        <end position="28"/>
    </location>
</feature>
<keyword evidence="3" id="KW-1185">Reference proteome</keyword>
<reference evidence="2 3" key="1">
    <citation type="submission" date="2020-12" db="EMBL/GenBank/DDBJ databases">
        <title>Salegentibacter orientalis sp. nov., isolated from costal sediment.</title>
        <authorList>
            <person name="Lian F.-B."/>
        </authorList>
    </citation>
    <scope>NUCLEOTIDE SEQUENCE [LARGE SCALE GENOMIC DNA]</scope>
    <source>
        <strain evidence="2 3">F60176</strain>
    </source>
</reference>
<protein>
    <recommendedName>
        <fullName evidence="4">4 TMS phage holin, superfamily IV</fullName>
    </recommendedName>
</protein>
<evidence type="ECO:0008006" key="4">
    <source>
        <dbReference type="Google" id="ProtNLM"/>
    </source>
</evidence>
<keyword evidence="1" id="KW-1133">Transmembrane helix</keyword>
<feature type="transmembrane region" description="Helical" evidence="1">
    <location>
        <begin position="40"/>
        <end position="59"/>
    </location>
</feature>
<evidence type="ECO:0000313" key="2">
    <source>
        <dbReference type="EMBL" id="MBI6119122.1"/>
    </source>
</evidence>
<feature type="transmembrane region" description="Helical" evidence="1">
    <location>
        <begin position="71"/>
        <end position="90"/>
    </location>
</feature>
<evidence type="ECO:0000256" key="1">
    <source>
        <dbReference type="SAM" id="Phobius"/>
    </source>
</evidence>
<dbReference type="EMBL" id="JAEHNY010000003">
    <property type="protein sequence ID" value="MBI6119122.1"/>
    <property type="molecule type" value="Genomic_DNA"/>
</dbReference>
<dbReference type="RefSeq" id="WP_198637899.1">
    <property type="nucleotide sequence ID" value="NZ_JAEHNY010000003.1"/>
</dbReference>
<organism evidence="2 3">
    <name type="scientific">Salegentibacter maritimus</name>
    <dbReference type="NCBI Taxonomy" id="2794347"/>
    <lineage>
        <taxon>Bacteria</taxon>
        <taxon>Pseudomonadati</taxon>
        <taxon>Bacteroidota</taxon>
        <taxon>Flavobacteriia</taxon>
        <taxon>Flavobacteriales</taxon>
        <taxon>Flavobacteriaceae</taxon>
        <taxon>Salegentibacter</taxon>
    </lineage>
</organism>
<evidence type="ECO:0000313" key="3">
    <source>
        <dbReference type="Proteomes" id="UP000635665"/>
    </source>
</evidence>
<keyword evidence="1" id="KW-0472">Membrane</keyword>
<gene>
    <name evidence="2" type="ORF">I6U50_03700</name>
</gene>
<feature type="transmembrane region" description="Helical" evidence="1">
    <location>
        <begin position="96"/>
        <end position="114"/>
    </location>
</feature>
<sequence>MKLKTVLLINALSSGATGILLTFIPQFFTDVFKVKVTTPFLATGIFLILFSSFVFVSALSKPIKISWVRAIIFMDSIWVVASIICVAILYSSISNWGSFLIIGVALWVGLMAYLQKKYIKQI</sequence>
<dbReference type="Proteomes" id="UP000635665">
    <property type="component" value="Unassembled WGS sequence"/>
</dbReference>
<proteinExistence type="predicted"/>